<dbReference type="SUPFAM" id="SSF54427">
    <property type="entry name" value="NTF2-like"/>
    <property type="match status" value="1"/>
</dbReference>
<feature type="signal peptide" evidence="1">
    <location>
        <begin position="1"/>
        <end position="22"/>
    </location>
</feature>
<dbReference type="PIRSF" id="PIRSF028288">
    <property type="entry name" value="UCP028288"/>
    <property type="match status" value="1"/>
</dbReference>
<dbReference type="EMBL" id="CAADFE010000057">
    <property type="protein sequence ID" value="VFJ74054.1"/>
    <property type="molecule type" value="Genomic_DNA"/>
</dbReference>
<proteinExistence type="predicted"/>
<gene>
    <name evidence="2" type="ORF">BECKFW1821C_GA0114237_10579</name>
</gene>
<dbReference type="InterPro" id="IPR016878">
    <property type="entry name" value="MICAH-like"/>
</dbReference>
<feature type="chain" id="PRO_5019172133" description="Phosphoribosyl-AMP cyclohydrolase" evidence="1">
    <location>
        <begin position="23"/>
        <end position="181"/>
    </location>
</feature>
<evidence type="ECO:0008006" key="3">
    <source>
        <dbReference type="Google" id="ProtNLM"/>
    </source>
</evidence>
<evidence type="ECO:0000313" key="2">
    <source>
        <dbReference type="EMBL" id="VFJ74054.1"/>
    </source>
</evidence>
<accession>A0A450TXN5</accession>
<dbReference type="AlphaFoldDB" id="A0A450TXN5"/>
<name>A0A450TXN5_9GAMM</name>
<keyword evidence="1" id="KW-0732">Signal</keyword>
<organism evidence="2">
    <name type="scientific">Candidatus Kentrum sp. FW</name>
    <dbReference type="NCBI Taxonomy" id="2126338"/>
    <lineage>
        <taxon>Bacteria</taxon>
        <taxon>Pseudomonadati</taxon>
        <taxon>Pseudomonadota</taxon>
        <taxon>Gammaproteobacteria</taxon>
        <taxon>Candidatus Kentrum</taxon>
    </lineage>
</organism>
<reference evidence="2" key="1">
    <citation type="submission" date="2019-02" db="EMBL/GenBank/DDBJ databases">
        <authorList>
            <person name="Gruber-Vodicka R. H."/>
            <person name="Seah K. B. B."/>
        </authorList>
    </citation>
    <scope>NUCLEOTIDE SEQUENCE</scope>
    <source>
        <strain evidence="2">BECK_BZ131</strain>
    </source>
</reference>
<sequence length="181" mass="19711">MRKSVLTTTGISILLLGSVSFAEQTSVPVITKAEVLEAQKIWGDGIVAIGNAYTKKGDYKTLATTHVDTLYAYDEGTVLFKPTKAAAQQFRLTEPDAISYFVTGVVPEDHGFALQPWSAVRFENAGIIIDGDSAVAMGNYFFTDAKTGKEAKVEYTFGYVRAPDGNLLINVHHSAFPYQPH</sequence>
<dbReference type="Gene3D" id="3.10.450.50">
    <property type="match status" value="1"/>
</dbReference>
<dbReference type="InterPro" id="IPR032710">
    <property type="entry name" value="NTF2-like_dom_sf"/>
</dbReference>
<evidence type="ECO:0000256" key="1">
    <source>
        <dbReference type="SAM" id="SignalP"/>
    </source>
</evidence>
<protein>
    <recommendedName>
        <fullName evidence="3">Phosphoribosyl-AMP cyclohydrolase</fullName>
    </recommendedName>
</protein>